<protein>
    <submittedName>
        <fullName evidence="2">ChaN family lipoprotein</fullName>
    </submittedName>
</protein>
<gene>
    <name evidence="2" type="ORF">TOI97_07045</name>
</gene>
<dbReference type="Gene3D" id="3.40.50.11550">
    <property type="match status" value="1"/>
</dbReference>
<keyword evidence="2" id="KW-0449">Lipoprotein</keyword>
<proteinExistence type="predicted"/>
<dbReference type="CDD" id="cd14727">
    <property type="entry name" value="ChanN-like"/>
    <property type="match status" value="1"/>
</dbReference>
<name>A0ABU5GQQ6_9GAMM</name>
<dbReference type="PIRSF" id="PIRSF020419">
    <property type="entry name" value="Fe_uptake_reg_CjrA_prd"/>
    <property type="match status" value="1"/>
</dbReference>
<comment type="caution">
    <text evidence="2">The sequence shown here is derived from an EMBL/GenBank/DDBJ whole genome shotgun (WGS) entry which is preliminary data.</text>
</comment>
<dbReference type="InterPro" id="IPR016773">
    <property type="entry name" value="Fe3_uptake_reg_CjrA_prd"/>
</dbReference>
<dbReference type="SUPFAM" id="SSF159501">
    <property type="entry name" value="EreA/ChaN-like"/>
    <property type="match status" value="1"/>
</dbReference>
<accession>A0ABU5GQQ6</accession>
<evidence type="ECO:0000313" key="3">
    <source>
        <dbReference type="Proteomes" id="UP001294570"/>
    </source>
</evidence>
<dbReference type="EMBL" id="JAXIVU010000007">
    <property type="protein sequence ID" value="MDY7219321.1"/>
    <property type="molecule type" value="Genomic_DNA"/>
</dbReference>
<dbReference type="RefSeq" id="WP_321553415.1">
    <property type="nucleotide sequence ID" value="NZ_JAXIVU010000007.1"/>
</dbReference>
<reference evidence="2 3" key="1">
    <citation type="submission" date="2023-12" db="EMBL/GenBank/DDBJ databases">
        <title>Denitrificimonas halotolerans sp. nov.,a novel species isolated from landfill leachate.</title>
        <authorList>
            <person name="Wang S."/>
        </authorList>
    </citation>
    <scope>NUCLEOTIDE SEQUENCE [LARGE SCALE GENOMIC DNA]</scope>
    <source>
        <strain evidence="2 3">JX-1</strain>
    </source>
</reference>
<dbReference type="InterPro" id="IPR007314">
    <property type="entry name" value="Cofac_haem-bd_dom"/>
</dbReference>
<dbReference type="Pfam" id="PF04187">
    <property type="entry name" value="Cofac_haem_bdg"/>
    <property type="match status" value="1"/>
</dbReference>
<evidence type="ECO:0000313" key="2">
    <source>
        <dbReference type="EMBL" id="MDY7219321.1"/>
    </source>
</evidence>
<sequence length="307" mass="34018">MRWLVYITIGLLSACQGIPEQQVGVGAIDDVAEHALPQWQSPRERDHARLGQILDTRTGGQLTPAALVSELAKAPLVLLGEKHDNPDHHALQLWLLEALAARRTQGSVVLEMLTLDQQEAVTQTQKQTQAGALPSDLSAALNWHKGWDWQQYGDLVSHLIQQPYPLLASNLNRAELMEIYRNPPVLKGTASTAPQVTQDLSKQIREAHCNKLPEAQLPAMLAVQQQRDRSMAKVLLAAPQPSLLIAGAYHVRYDLGVPLHISDLHSDLADQQRVLIFAEADEDIKPDSADFIWYTPAVVEQDYCADL</sequence>
<dbReference type="PROSITE" id="PS51257">
    <property type="entry name" value="PROKAR_LIPOPROTEIN"/>
    <property type="match status" value="1"/>
</dbReference>
<dbReference type="Gene3D" id="1.10.8.760">
    <property type="entry name" value="Haem-binding uptake, Tiki superfamily, ChaN, domain 2"/>
    <property type="match status" value="1"/>
</dbReference>
<dbReference type="Proteomes" id="UP001294570">
    <property type="component" value="Unassembled WGS sequence"/>
</dbReference>
<feature type="domain" description="Haem-binding uptake Tiki superfamily ChaN" evidence="1">
    <location>
        <begin position="67"/>
        <end position="261"/>
    </location>
</feature>
<keyword evidence="3" id="KW-1185">Reference proteome</keyword>
<evidence type="ECO:0000259" key="1">
    <source>
        <dbReference type="Pfam" id="PF04187"/>
    </source>
</evidence>
<organism evidence="2 3">
    <name type="scientific">Denitrificimonas halotolerans</name>
    <dbReference type="NCBI Taxonomy" id="3098930"/>
    <lineage>
        <taxon>Bacteria</taxon>
        <taxon>Pseudomonadati</taxon>
        <taxon>Pseudomonadota</taxon>
        <taxon>Gammaproteobacteria</taxon>
        <taxon>Pseudomonadales</taxon>
        <taxon>Pseudomonadaceae</taxon>
        <taxon>Denitrificimonas</taxon>
    </lineage>
</organism>